<name>A0A511QWZ7_9DEIN</name>
<dbReference type="EMBL" id="BJXL01000001">
    <property type="protein sequence ID" value="GEM81913.1"/>
    <property type="molecule type" value="Genomic_DNA"/>
</dbReference>
<dbReference type="OrthoDB" id="26841at2"/>
<proteinExistence type="predicted"/>
<dbReference type="AlphaFoldDB" id="A0A511QWZ7"/>
<accession>A0A511QWZ7</accession>
<evidence type="ECO:0000313" key="2">
    <source>
        <dbReference type="Proteomes" id="UP000321197"/>
    </source>
</evidence>
<organism evidence="1 2">
    <name type="scientific">Meiothermus hypogaeus NBRC 106114</name>
    <dbReference type="NCBI Taxonomy" id="1227553"/>
    <lineage>
        <taxon>Bacteria</taxon>
        <taxon>Thermotogati</taxon>
        <taxon>Deinococcota</taxon>
        <taxon>Deinococci</taxon>
        <taxon>Thermales</taxon>
        <taxon>Thermaceae</taxon>
        <taxon>Meiothermus</taxon>
    </lineage>
</organism>
<dbReference type="Proteomes" id="UP000321197">
    <property type="component" value="Unassembled WGS sequence"/>
</dbReference>
<dbReference type="RefSeq" id="WP_027877637.1">
    <property type="nucleotide sequence ID" value="NZ_BJXL01000001.1"/>
</dbReference>
<protein>
    <submittedName>
        <fullName evidence="1">Uncharacterized protein</fullName>
    </submittedName>
</protein>
<sequence>MSALDRAYQRCQTPAQARHYARICEKNRNWPAAQLYHEVAEALEAAERLRAAIHPACPICGGRGMLDDIECWLCSPPARF</sequence>
<reference evidence="1 2" key="1">
    <citation type="submission" date="2019-07" db="EMBL/GenBank/DDBJ databases">
        <title>Whole genome shotgun sequence of Meiothermus hypogaeus NBRC 106114.</title>
        <authorList>
            <person name="Hosoyama A."/>
            <person name="Uohara A."/>
            <person name="Ohji S."/>
            <person name="Ichikawa N."/>
        </authorList>
    </citation>
    <scope>NUCLEOTIDE SEQUENCE [LARGE SCALE GENOMIC DNA]</scope>
    <source>
        <strain evidence="1 2">NBRC 106114</strain>
    </source>
</reference>
<evidence type="ECO:0000313" key="1">
    <source>
        <dbReference type="EMBL" id="GEM81913.1"/>
    </source>
</evidence>
<comment type="caution">
    <text evidence="1">The sequence shown here is derived from an EMBL/GenBank/DDBJ whole genome shotgun (WGS) entry which is preliminary data.</text>
</comment>
<gene>
    <name evidence="1" type="ORF">MHY01S_00790</name>
</gene>